<evidence type="ECO:0000313" key="4">
    <source>
        <dbReference type="Proteomes" id="UP000321353"/>
    </source>
</evidence>
<proteinExistence type="predicted"/>
<evidence type="ECO:0000313" key="3">
    <source>
        <dbReference type="EMBL" id="QEF98267.1"/>
    </source>
</evidence>
<keyword evidence="2" id="KW-1133">Transmembrane helix</keyword>
<dbReference type="EMBL" id="CP036264">
    <property type="protein sequence ID" value="QEF98267.1"/>
    <property type="molecule type" value="Genomic_DNA"/>
</dbReference>
<dbReference type="KEGG" id="smam:Mal15_23160"/>
<protein>
    <recommendedName>
        <fullName evidence="5">Zinc finger/thioredoxin putative domain-containing protein</fullName>
    </recommendedName>
</protein>
<dbReference type="Proteomes" id="UP000321353">
    <property type="component" value="Chromosome"/>
</dbReference>
<name>A0A5B9MGS3_9BACT</name>
<feature type="region of interest" description="Disordered" evidence="1">
    <location>
        <begin position="399"/>
        <end position="420"/>
    </location>
</feature>
<organism evidence="3 4">
    <name type="scientific">Stieleria maiorica</name>
    <dbReference type="NCBI Taxonomy" id="2795974"/>
    <lineage>
        <taxon>Bacteria</taxon>
        <taxon>Pseudomonadati</taxon>
        <taxon>Planctomycetota</taxon>
        <taxon>Planctomycetia</taxon>
        <taxon>Pirellulales</taxon>
        <taxon>Pirellulaceae</taxon>
        <taxon>Stieleria</taxon>
    </lineage>
</organism>
<feature type="compositionally biased region" description="Low complexity" evidence="1">
    <location>
        <begin position="103"/>
        <end position="113"/>
    </location>
</feature>
<accession>A0A5B9MGS3</accession>
<feature type="transmembrane region" description="Helical" evidence="2">
    <location>
        <begin position="233"/>
        <end position="258"/>
    </location>
</feature>
<dbReference type="AlphaFoldDB" id="A0A5B9MGS3"/>
<keyword evidence="2" id="KW-0812">Transmembrane</keyword>
<keyword evidence="4" id="KW-1185">Reference proteome</keyword>
<dbReference type="RefSeq" id="WP_147867820.1">
    <property type="nucleotide sequence ID" value="NZ_CP036264.1"/>
</dbReference>
<evidence type="ECO:0000256" key="1">
    <source>
        <dbReference type="SAM" id="MobiDB-lite"/>
    </source>
</evidence>
<gene>
    <name evidence="3" type="ORF">Mal15_23160</name>
</gene>
<feature type="compositionally biased region" description="Low complexity" evidence="1">
    <location>
        <begin position="40"/>
        <end position="66"/>
    </location>
</feature>
<evidence type="ECO:0008006" key="5">
    <source>
        <dbReference type="Google" id="ProtNLM"/>
    </source>
</evidence>
<sequence length="435" mass="44064">MLTIKCPKCATLMKLQQQAVAVKVKCPKCQTVLKVPGKKSPSPAADTQQPAAQTAAPTESAAATKPAAKKRVANKPAAAKPAAKASSPAASAARRTAKKRKPAAQQVPAAAPAESPFVDENPFANLPSGGFDTASAAADPFGADPFAADPLAADPLAASPAAAPAAGGFDFGNLDVPAAGAVAAGGFPAAAVPAASGAAFPAAAGPLAAASPAANPAAGAKNAGTKKPINKKLLWIAAGSGAAVVVLGLVIGLTVMAVKSKRSRQTASSAAEAVEAPAGFQSGSVNRVSFVVPEGNAVEEPPTSIEAQVFESAATGATFLVAVDTYEYLNPSDMQLAYRAGRMIMSDVYGGERVERNGHAGMKGSSSGGMTLTDMTVEYYLVGDQVILFGCGIPRVEWSEEDLEEGRPPEPSEEEKAKQEAFQAEMETFFDSVRI</sequence>
<keyword evidence="2" id="KW-0472">Membrane</keyword>
<reference evidence="3 4" key="1">
    <citation type="submission" date="2019-02" db="EMBL/GenBank/DDBJ databases">
        <title>Planctomycetal bacteria perform biofilm scaping via a novel small molecule.</title>
        <authorList>
            <person name="Jeske O."/>
            <person name="Boedeker C."/>
            <person name="Wiegand S."/>
            <person name="Breitling P."/>
            <person name="Kallscheuer N."/>
            <person name="Jogler M."/>
            <person name="Rohde M."/>
            <person name="Petersen J."/>
            <person name="Medema M.H."/>
            <person name="Surup F."/>
            <person name="Jogler C."/>
        </authorList>
    </citation>
    <scope>NUCLEOTIDE SEQUENCE [LARGE SCALE GENOMIC DNA]</scope>
    <source>
        <strain evidence="3 4">Mal15</strain>
    </source>
</reference>
<evidence type="ECO:0000256" key="2">
    <source>
        <dbReference type="SAM" id="Phobius"/>
    </source>
</evidence>
<feature type="compositionally biased region" description="Low complexity" evidence="1">
    <location>
        <begin position="74"/>
        <end position="94"/>
    </location>
</feature>
<feature type="compositionally biased region" description="Basic and acidic residues" evidence="1">
    <location>
        <begin position="405"/>
        <end position="419"/>
    </location>
</feature>
<feature type="region of interest" description="Disordered" evidence="1">
    <location>
        <begin position="33"/>
        <end position="131"/>
    </location>
</feature>